<sequence length="77" mass="8444">MKEQNSRDSLLQTALIIGSAGTILAAYIIIGFFAARWLKDLMEGPKYWLAIGTITGMFLGIVNVVLLIKKFLGEQNG</sequence>
<keyword evidence="3" id="KW-1185">Reference proteome</keyword>
<organism evidence="2 3">
    <name type="scientific">Paenibacillus etheri</name>
    <dbReference type="NCBI Taxonomy" id="1306852"/>
    <lineage>
        <taxon>Bacteria</taxon>
        <taxon>Bacillati</taxon>
        <taxon>Bacillota</taxon>
        <taxon>Bacilli</taxon>
        <taxon>Bacillales</taxon>
        <taxon>Paenibacillaceae</taxon>
        <taxon>Paenibacillus</taxon>
    </lineage>
</organism>
<dbReference type="Pfam" id="PF09527">
    <property type="entry name" value="ATPase_gene1"/>
    <property type="match status" value="1"/>
</dbReference>
<accession>A0A0W1ARE7</accession>
<reference evidence="2 3" key="1">
    <citation type="journal article" date="2015" name="Int. Biodeterior. Biodegradation">
        <title>Physiological and genetic screening methods for the isolation of methyl tert-butyl ether-degrading bacteria for bioremediation purposes.</title>
        <authorList>
            <person name="Guisado I.M."/>
            <person name="Purswani J."/>
            <person name="Gonzalez Lopez J."/>
            <person name="Pozo C."/>
        </authorList>
    </citation>
    <scope>NUCLEOTIDE SEQUENCE [LARGE SCALE GENOMIC DNA]</scope>
    <source>
        <strain evidence="2 3">SH7</strain>
    </source>
</reference>
<dbReference type="InterPro" id="IPR032820">
    <property type="entry name" value="ATPase_put"/>
</dbReference>
<dbReference type="EMBL" id="LCZJ02000037">
    <property type="protein sequence ID" value="KTD83897.1"/>
    <property type="molecule type" value="Genomic_DNA"/>
</dbReference>
<feature type="transmembrane region" description="Helical" evidence="1">
    <location>
        <begin position="12"/>
        <end position="35"/>
    </location>
</feature>
<keyword evidence="1" id="KW-1133">Transmembrane helix</keyword>
<name>A0A0W1ARE7_9BACL</name>
<keyword evidence="1" id="KW-0812">Transmembrane</keyword>
<gene>
    <name evidence="2" type="ORF">UQ64_27380</name>
</gene>
<comment type="caution">
    <text evidence="2">The sequence shown here is derived from an EMBL/GenBank/DDBJ whole genome shotgun (WGS) entry which is preliminary data.</text>
</comment>
<dbReference type="Proteomes" id="UP000054709">
    <property type="component" value="Unassembled WGS sequence"/>
</dbReference>
<evidence type="ECO:0000313" key="3">
    <source>
        <dbReference type="Proteomes" id="UP000054709"/>
    </source>
</evidence>
<evidence type="ECO:0000313" key="2">
    <source>
        <dbReference type="EMBL" id="KTD83897.1"/>
    </source>
</evidence>
<evidence type="ECO:0000256" key="1">
    <source>
        <dbReference type="SAM" id="Phobius"/>
    </source>
</evidence>
<dbReference type="OrthoDB" id="2624769at2"/>
<dbReference type="RefSeq" id="WP_060625977.1">
    <property type="nucleotide sequence ID" value="NZ_LCZJ02000037.1"/>
</dbReference>
<keyword evidence="1" id="KW-0472">Membrane</keyword>
<dbReference type="AlphaFoldDB" id="A0A0W1ARE7"/>
<feature type="transmembrane region" description="Helical" evidence="1">
    <location>
        <begin position="47"/>
        <end position="68"/>
    </location>
</feature>
<protein>
    <submittedName>
        <fullName evidence="2">ATPase F0F1</fullName>
    </submittedName>
</protein>
<proteinExistence type="predicted"/>